<evidence type="ECO:0000313" key="8">
    <source>
        <dbReference type="Proteomes" id="UP000541058"/>
    </source>
</evidence>
<dbReference type="EMBL" id="JAAYSM010000215">
    <property type="protein sequence ID" value="NLJ18558.1"/>
    <property type="molecule type" value="Genomic_DNA"/>
</dbReference>
<dbReference type="PANTHER" id="PTHR46383">
    <property type="entry name" value="ASPARTATE AMINOTRANSFERASE"/>
    <property type="match status" value="1"/>
</dbReference>
<sequence>MTVKFNQQLNHLQPSPIRSFNEEISKIEGLIPLTIGEPDFNTPDFIKEAAIQSIKDDLNGYSHSRGMIELRQAIARYVLRKYDLSYSPDTEIIVTSGPTQALFASFLTILNPGDKVLIASPNYVIYNTQVSLAHGEMVMVDTSDTNFIFTPEKLEAAIIDNPGTTAILLNHPANPTGGTYTEQQLRALVPIIEKYDLWVISDEIYGELSYDYPHYSMAKLLRERTILINGLSKSHAMTGWRSGFLAAPAEVANQLFKVHQAMVNTPNTQMQYASIVAYDHGDDAIEEMRTIYKERRDFLMQAFKEINIETLNPQGAFYLFVKVPDWYQGNDRDFCLDLAHQAKVGVVPGSGFGPAGKDHFRVSYAASLETLKEAMKRITAFVKEHQPS</sequence>
<dbReference type="Gene3D" id="3.90.1150.10">
    <property type="entry name" value="Aspartate Aminotransferase, domain 1"/>
    <property type="match status" value="1"/>
</dbReference>
<comment type="caution">
    <text evidence="7">The sequence shown here is derived from an EMBL/GenBank/DDBJ whole genome shotgun (WGS) entry which is preliminary data.</text>
</comment>
<dbReference type="Proteomes" id="UP000541058">
    <property type="component" value="Unassembled WGS sequence"/>
</dbReference>
<dbReference type="Gene3D" id="3.40.640.10">
    <property type="entry name" value="Type I PLP-dependent aspartate aminotransferase-like (Major domain)"/>
    <property type="match status" value="1"/>
</dbReference>
<dbReference type="FunFam" id="3.40.640.10:FF:000033">
    <property type="entry name" value="Aspartate aminotransferase"/>
    <property type="match status" value="1"/>
</dbReference>
<dbReference type="PANTHER" id="PTHR46383:SF4">
    <property type="entry name" value="AMINOTRANSFERASE"/>
    <property type="match status" value="1"/>
</dbReference>
<gene>
    <name evidence="7" type="ORF">GX355_06820</name>
</gene>
<dbReference type="InterPro" id="IPR015421">
    <property type="entry name" value="PyrdxlP-dep_Trfase_major"/>
</dbReference>
<dbReference type="SUPFAM" id="SSF53383">
    <property type="entry name" value="PLP-dependent transferases"/>
    <property type="match status" value="1"/>
</dbReference>
<dbReference type="InterPro" id="IPR050596">
    <property type="entry name" value="AspAT/PAT-like"/>
</dbReference>
<dbReference type="AlphaFoldDB" id="A0A7X8C3Z8"/>
<dbReference type="GO" id="GO:0008483">
    <property type="term" value="F:transaminase activity"/>
    <property type="evidence" value="ECO:0007669"/>
    <property type="project" value="UniProtKB-KW"/>
</dbReference>
<dbReference type="InterPro" id="IPR015422">
    <property type="entry name" value="PyrdxlP-dep_Trfase_small"/>
</dbReference>
<dbReference type="Pfam" id="PF00155">
    <property type="entry name" value="Aminotran_1_2"/>
    <property type="match status" value="1"/>
</dbReference>
<evidence type="ECO:0000256" key="1">
    <source>
        <dbReference type="ARBA" id="ARBA00001933"/>
    </source>
</evidence>
<organism evidence="7 8">
    <name type="scientific">Globicatella sulfidifaciens</name>
    <dbReference type="NCBI Taxonomy" id="136093"/>
    <lineage>
        <taxon>Bacteria</taxon>
        <taxon>Bacillati</taxon>
        <taxon>Bacillota</taxon>
        <taxon>Bacilli</taxon>
        <taxon>Lactobacillales</taxon>
        <taxon>Aerococcaceae</taxon>
        <taxon>Globicatella</taxon>
    </lineage>
</organism>
<dbReference type="InterPro" id="IPR004839">
    <property type="entry name" value="Aminotransferase_I/II_large"/>
</dbReference>
<evidence type="ECO:0000313" key="7">
    <source>
        <dbReference type="EMBL" id="NLJ18558.1"/>
    </source>
</evidence>
<keyword evidence="5" id="KW-0663">Pyridoxal phosphate</keyword>
<accession>A0A7X8C3Z8</accession>
<comment type="similarity">
    <text evidence="2">Belongs to the class-I pyridoxal-phosphate-dependent aminotransferase family.</text>
</comment>
<proteinExistence type="inferred from homology"/>
<evidence type="ECO:0000256" key="4">
    <source>
        <dbReference type="ARBA" id="ARBA00022679"/>
    </source>
</evidence>
<dbReference type="CDD" id="cd00609">
    <property type="entry name" value="AAT_like"/>
    <property type="match status" value="1"/>
</dbReference>
<comment type="cofactor">
    <cofactor evidence="1">
        <name>pyridoxal 5'-phosphate</name>
        <dbReference type="ChEBI" id="CHEBI:597326"/>
    </cofactor>
</comment>
<evidence type="ECO:0000256" key="3">
    <source>
        <dbReference type="ARBA" id="ARBA00022576"/>
    </source>
</evidence>
<evidence type="ECO:0000259" key="6">
    <source>
        <dbReference type="Pfam" id="PF00155"/>
    </source>
</evidence>
<name>A0A7X8C3Z8_9LACT</name>
<keyword evidence="3 7" id="KW-0032">Aminotransferase</keyword>
<keyword evidence="4 7" id="KW-0808">Transferase</keyword>
<protein>
    <submittedName>
        <fullName evidence="7">Aminotransferase class I/II-fold pyridoxal phosphate-dependent enzyme</fullName>
    </submittedName>
</protein>
<dbReference type="InterPro" id="IPR015424">
    <property type="entry name" value="PyrdxlP-dep_Trfase"/>
</dbReference>
<feature type="domain" description="Aminotransferase class I/classII large" evidence="6">
    <location>
        <begin position="30"/>
        <end position="378"/>
    </location>
</feature>
<evidence type="ECO:0000256" key="2">
    <source>
        <dbReference type="ARBA" id="ARBA00007441"/>
    </source>
</evidence>
<reference evidence="7 8" key="1">
    <citation type="journal article" date="2020" name="Biotechnol. Biofuels">
        <title>New insights from the biogas microbiome by comprehensive genome-resolved metagenomics of nearly 1600 species originating from multiple anaerobic digesters.</title>
        <authorList>
            <person name="Campanaro S."/>
            <person name="Treu L."/>
            <person name="Rodriguez-R L.M."/>
            <person name="Kovalovszki A."/>
            <person name="Ziels R.M."/>
            <person name="Maus I."/>
            <person name="Zhu X."/>
            <person name="Kougias P.G."/>
            <person name="Basile A."/>
            <person name="Luo G."/>
            <person name="Schluter A."/>
            <person name="Konstantinidis K.T."/>
            <person name="Angelidaki I."/>
        </authorList>
    </citation>
    <scope>NUCLEOTIDE SEQUENCE [LARGE SCALE GENOMIC DNA]</scope>
    <source>
        <strain evidence="7">AS23ysBPME_34</strain>
    </source>
</reference>
<evidence type="ECO:0000256" key="5">
    <source>
        <dbReference type="ARBA" id="ARBA00022898"/>
    </source>
</evidence>
<dbReference type="GO" id="GO:0030170">
    <property type="term" value="F:pyridoxal phosphate binding"/>
    <property type="evidence" value="ECO:0007669"/>
    <property type="project" value="InterPro"/>
</dbReference>
<dbReference type="GO" id="GO:0006520">
    <property type="term" value="P:amino acid metabolic process"/>
    <property type="evidence" value="ECO:0007669"/>
    <property type="project" value="InterPro"/>
</dbReference>